<keyword evidence="3" id="KW-1185">Reference proteome</keyword>
<reference evidence="3" key="1">
    <citation type="journal article" date="2019" name="Int. J. Syst. Evol. Microbiol.">
        <title>The Global Catalogue of Microorganisms (GCM) 10K type strain sequencing project: providing services to taxonomists for standard genome sequencing and annotation.</title>
        <authorList>
            <consortium name="The Broad Institute Genomics Platform"/>
            <consortium name="The Broad Institute Genome Sequencing Center for Infectious Disease"/>
            <person name="Wu L."/>
            <person name="Ma J."/>
        </authorList>
    </citation>
    <scope>NUCLEOTIDE SEQUENCE [LARGE SCALE GENOMIC DNA]</scope>
    <source>
        <strain evidence="3">JCM 18324</strain>
    </source>
</reference>
<proteinExistence type="predicted"/>
<evidence type="ECO:0000256" key="1">
    <source>
        <dbReference type="SAM" id="Phobius"/>
    </source>
</evidence>
<evidence type="ECO:0000313" key="2">
    <source>
        <dbReference type="EMBL" id="GAA4782801.1"/>
    </source>
</evidence>
<comment type="caution">
    <text evidence="2">The sequence shown here is derived from an EMBL/GenBank/DDBJ whole genome shotgun (WGS) entry which is preliminary data.</text>
</comment>
<evidence type="ECO:0000313" key="3">
    <source>
        <dbReference type="Proteomes" id="UP001501147"/>
    </source>
</evidence>
<dbReference type="EMBL" id="BAABJV010000009">
    <property type="protein sequence ID" value="GAA4782801.1"/>
    <property type="molecule type" value="Genomic_DNA"/>
</dbReference>
<feature type="transmembrane region" description="Helical" evidence="1">
    <location>
        <begin position="7"/>
        <end position="24"/>
    </location>
</feature>
<dbReference type="RefSeq" id="WP_345614472.1">
    <property type="nucleotide sequence ID" value="NZ_BAABJV010000009.1"/>
</dbReference>
<name>A0ABP9ANC0_9ACTN</name>
<dbReference type="Proteomes" id="UP001501147">
    <property type="component" value="Unassembled WGS sequence"/>
</dbReference>
<keyword evidence="1" id="KW-1133">Transmembrane helix</keyword>
<gene>
    <name evidence="2" type="ORF">GCM10023329_36240</name>
</gene>
<feature type="transmembrane region" description="Helical" evidence="1">
    <location>
        <begin position="30"/>
        <end position="51"/>
    </location>
</feature>
<accession>A0ABP9ANC0</accession>
<protein>
    <submittedName>
        <fullName evidence="2">Uncharacterized protein</fullName>
    </submittedName>
</protein>
<keyword evidence="1" id="KW-0472">Membrane</keyword>
<keyword evidence="1" id="KW-0812">Transmembrane</keyword>
<organism evidence="2 3">
    <name type="scientific">Streptomyces sanyensis</name>
    <dbReference type="NCBI Taxonomy" id="568869"/>
    <lineage>
        <taxon>Bacteria</taxon>
        <taxon>Bacillati</taxon>
        <taxon>Actinomycetota</taxon>
        <taxon>Actinomycetes</taxon>
        <taxon>Kitasatosporales</taxon>
        <taxon>Streptomycetaceae</taxon>
        <taxon>Streptomyces</taxon>
    </lineage>
</organism>
<sequence>MKDDRKPLVGLLAPWGVVALTLLIDMEDHSWGSVLDWVSLVLFAVLTGWVARELSRRVRRRGPGGKREGHP</sequence>